<name>A0A672TGP3_STRHB</name>
<dbReference type="Proteomes" id="UP000472266">
    <property type="component" value="Chromosome 3"/>
</dbReference>
<evidence type="ECO:0000313" key="1">
    <source>
        <dbReference type="Ensembl" id="ENSSHBP00005000726.1"/>
    </source>
</evidence>
<organism evidence="1 2">
    <name type="scientific">Strigops habroptila</name>
    <name type="common">Kakapo</name>
    <dbReference type="NCBI Taxonomy" id="2489341"/>
    <lineage>
        <taxon>Eukaryota</taxon>
        <taxon>Metazoa</taxon>
        <taxon>Chordata</taxon>
        <taxon>Craniata</taxon>
        <taxon>Vertebrata</taxon>
        <taxon>Euteleostomi</taxon>
        <taxon>Archelosauria</taxon>
        <taxon>Archosauria</taxon>
        <taxon>Dinosauria</taxon>
        <taxon>Saurischia</taxon>
        <taxon>Theropoda</taxon>
        <taxon>Coelurosauria</taxon>
        <taxon>Aves</taxon>
        <taxon>Neognathae</taxon>
        <taxon>Neoaves</taxon>
        <taxon>Telluraves</taxon>
        <taxon>Australaves</taxon>
        <taxon>Psittaciformes</taxon>
        <taxon>Psittacidae</taxon>
        <taxon>Strigops</taxon>
    </lineage>
</organism>
<reference evidence="1" key="3">
    <citation type="submission" date="2025-09" db="UniProtKB">
        <authorList>
            <consortium name="Ensembl"/>
        </authorList>
    </citation>
    <scope>IDENTIFICATION</scope>
</reference>
<dbReference type="Ensembl" id="ENSSHBT00005000901.1">
    <property type="protein sequence ID" value="ENSSHBP00005000726.1"/>
    <property type="gene ID" value="ENSSHBG00005000664.1"/>
</dbReference>
<sequence>MVLAVWHDPAQLPRDMSTASHHFGLLLTKEAPCDADLASIKDKKHFQACSEDHSTNRIHPIHSEETSGETAEFVTLTFPKKLWKIICVAIDEEASLKEPPA</sequence>
<reference evidence="1" key="2">
    <citation type="submission" date="2025-08" db="UniProtKB">
        <authorList>
            <consortium name="Ensembl"/>
        </authorList>
    </citation>
    <scope>IDENTIFICATION</scope>
</reference>
<protein>
    <submittedName>
        <fullName evidence="1">Uncharacterized protein</fullName>
    </submittedName>
</protein>
<keyword evidence="2" id="KW-1185">Reference proteome</keyword>
<reference evidence="1 2" key="1">
    <citation type="submission" date="2019-11" db="EMBL/GenBank/DDBJ databases">
        <title>Strigops habroptila (kakapo) genome, bStrHab1, primary haplotype, v2.</title>
        <authorList>
            <person name="Jarvis E.D."/>
            <person name="Howard J."/>
            <person name="Rhie A."/>
            <person name="Phillippy A."/>
            <person name="Korlach J."/>
            <person name="Digby A."/>
            <person name="Iorns D."/>
            <person name="Eason D."/>
            <person name="Robertson B."/>
            <person name="Raemaekers T."/>
            <person name="Howe K."/>
            <person name="Lewin H."/>
            <person name="Damas J."/>
            <person name="Hastie A."/>
            <person name="Tracey A."/>
            <person name="Chow W."/>
            <person name="Fedrigo O."/>
        </authorList>
    </citation>
    <scope>NUCLEOTIDE SEQUENCE [LARGE SCALE GENOMIC DNA]</scope>
</reference>
<dbReference type="AlphaFoldDB" id="A0A672TGP3"/>
<accession>A0A672TGP3</accession>
<dbReference type="InParanoid" id="A0A672TGP3"/>
<evidence type="ECO:0000313" key="2">
    <source>
        <dbReference type="Proteomes" id="UP000472266"/>
    </source>
</evidence>
<proteinExistence type="predicted"/>